<dbReference type="EMBL" id="GBBL01000218">
    <property type="protein sequence ID" value="JAC27102.1"/>
    <property type="molecule type" value="mRNA"/>
</dbReference>
<evidence type="ECO:0000313" key="1">
    <source>
        <dbReference type="EMBL" id="JAC27102.1"/>
    </source>
</evidence>
<sequence>MQRVLLLSLERVAAARYYHTTFYRASGFTTCTAFLRAFRFGTPGRGIFEPQPFFIVTQNYYGKEGRICCLRFFAQGHCRRRTYSCVE</sequence>
<reference evidence="1" key="1">
    <citation type="submission" date="2014-03" db="EMBL/GenBank/DDBJ databases">
        <title>The sialotranscriptome of Amblyomma triste, Amblyomma parvum and Amblyomma cajennense ticks, uncovered by 454-based RNA-seq.</title>
        <authorList>
            <person name="Garcia G.R."/>
            <person name="Gardinassi L.G."/>
            <person name="Ribeiro J.M."/>
            <person name="Anatrielo E."/>
            <person name="Ferreira B.R."/>
            <person name="Moreira H.N."/>
            <person name="Mafra C."/>
            <person name="Olegario M.M."/>
            <person name="Szabo P.J."/>
            <person name="Miranda-Santos I.K."/>
            <person name="Maruyama S.R."/>
        </authorList>
    </citation>
    <scope>NUCLEOTIDE SEQUENCE</scope>
    <source>
        <strain evidence="1">Araguapaz</strain>
        <tissue evidence="1">Salivary glands</tissue>
    </source>
</reference>
<name>A0A023G000_AMBPA</name>
<dbReference type="AlphaFoldDB" id="A0A023G000"/>
<organism evidence="1">
    <name type="scientific">Amblyomma parvum</name>
    <name type="common">South American tick</name>
    <dbReference type="NCBI Taxonomy" id="251391"/>
    <lineage>
        <taxon>Eukaryota</taxon>
        <taxon>Metazoa</taxon>
        <taxon>Ecdysozoa</taxon>
        <taxon>Arthropoda</taxon>
        <taxon>Chelicerata</taxon>
        <taxon>Arachnida</taxon>
        <taxon>Acari</taxon>
        <taxon>Parasitiformes</taxon>
        <taxon>Ixodida</taxon>
        <taxon>Ixodoidea</taxon>
        <taxon>Ixodidae</taxon>
        <taxon>Amblyomminae</taxon>
        <taxon>Amblyomma</taxon>
    </lineage>
</organism>
<protein>
    <submittedName>
        <fullName evidence="1">Putative secreted protein</fullName>
    </submittedName>
</protein>
<accession>A0A023G000</accession>
<proteinExistence type="evidence at transcript level"/>
<feature type="non-terminal residue" evidence="1">
    <location>
        <position position="87"/>
    </location>
</feature>